<dbReference type="Pfam" id="PF01428">
    <property type="entry name" value="zf-AN1"/>
    <property type="match status" value="2"/>
</dbReference>
<evidence type="ECO:0000259" key="7">
    <source>
        <dbReference type="PROSITE" id="PS51039"/>
    </source>
</evidence>
<dbReference type="SUPFAM" id="SSF118310">
    <property type="entry name" value="AN1-like Zinc finger"/>
    <property type="match status" value="2"/>
</dbReference>
<dbReference type="PROSITE" id="PS51039">
    <property type="entry name" value="ZF_AN1"/>
    <property type="match status" value="2"/>
</dbReference>
<feature type="domain" description="AN1-type" evidence="7">
    <location>
        <begin position="9"/>
        <end position="57"/>
    </location>
</feature>
<keyword evidence="2" id="KW-0479">Metal-binding</keyword>
<keyword evidence="4" id="KW-0862">Zinc</keyword>
<comment type="caution">
    <text evidence="8">The sequence shown here is derived from an EMBL/GenBank/DDBJ whole genome shotgun (WGS) entry which is preliminary data.</text>
</comment>
<dbReference type="GO" id="GO:0008270">
    <property type="term" value="F:zinc ion binding"/>
    <property type="evidence" value="ECO:0007669"/>
    <property type="project" value="UniProtKB-KW"/>
</dbReference>
<evidence type="ECO:0000256" key="1">
    <source>
        <dbReference type="ARBA" id="ARBA00003732"/>
    </source>
</evidence>
<dbReference type="InterPro" id="IPR035896">
    <property type="entry name" value="AN1-like_Znf"/>
</dbReference>
<comment type="function">
    <text evidence="1">May be involved in environmental stress response.</text>
</comment>
<evidence type="ECO:0000313" key="9">
    <source>
        <dbReference type="Proteomes" id="UP001370490"/>
    </source>
</evidence>
<reference evidence="8 9" key="1">
    <citation type="submission" date="2023-12" db="EMBL/GenBank/DDBJ databases">
        <title>A high-quality genome assembly for Dillenia turbinata (Dilleniales).</title>
        <authorList>
            <person name="Chanderbali A."/>
        </authorList>
    </citation>
    <scope>NUCLEOTIDE SEQUENCE [LARGE SCALE GENOMIC DNA]</scope>
    <source>
        <strain evidence="8">LSX21</strain>
        <tissue evidence="8">Leaf</tissue>
    </source>
</reference>
<dbReference type="Gene3D" id="4.10.1110.10">
    <property type="entry name" value="AN1-like Zinc finger"/>
    <property type="match status" value="2"/>
</dbReference>
<evidence type="ECO:0000256" key="5">
    <source>
        <dbReference type="PROSITE-ProRule" id="PRU00449"/>
    </source>
</evidence>
<gene>
    <name evidence="8" type="ORF">RJ641_022764</name>
</gene>
<dbReference type="PANTHER" id="PTHR14677:SF20">
    <property type="entry name" value="ZINC FINGER AN1-TYPE CONTAINING 2A-RELATED"/>
    <property type="match status" value="1"/>
</dbReference>
<organism evidence="8 9">
    <name type="scientific">Dillenia turbinata</name>
    <dbReference type="NCBI Taxonomy" id="194707"/>
    <lineage>
        <taxon>Eukaryota</taxon>
        <taxon>Viridiplantae</taxon>
        <taxon>Streptophyta</taxon>
        <taxon>Embryophyta</taxon>
        <taxon>Tracheophyta</taxon>
        <taxon>Spermatophyta</taxon>
        <taxon>Magnoliopsida</taxon>
        <taxon>eudicotyledons</taxon>
        <taxon>Gunneridae</taxon>
        <taxon>Pentapetalae</taxon>
        <taxon>Dilleniales</taxon>
        <taxon>Dilleniaceae</taxon>
        <taxon>Dillenia</taxon>
    </lineage>
</organism>
<feature type="region of interest" description="Disordered" evidence="6">
    <location>
        <begin position="172"/>
        <end position="194"/>
    </location>
</feature>
<dbReference type="EMBL" id="JBAMMX010000027">
    <property type="protein sequence ID" value="KAK6913163.1"/>
    <property type="molecule type" value="Genomic_DNA"/>
</dbReference>
<keyword evidence="3 5" id="KW-0863">Zinc-finger</keyword>
<dbReference type="Proteomes" id="UP001370490">
    <property type="component" value="Unassembled WGS sequence"/>
</dbReference>
<proteinExistence type="predicted"/>
<sequence>MGGGTEAFPDLGKHCQYPECNQLDFLPFTCVGCLRVFCLDHRSYKSHLCSRSDHDSRKVIVCDICSTSIETTGHNKDDEKAILEKHEKSGDCDPRKKKRPTCPVKRCRQVLTFSNTSVCKTCNLKTCLKHRFAADHACSERLLSMSTSVSVAATKRLNEKLLENLALRNGKDCRTKDRRSSSSPPPTPTSVKAF</sequence>
<dbReference type="SMART" id="SM00154">
    <property type="entry name" value="ZnF_AN1"/>
    <property type="match status" value="2"/>
</dbReference>
<protein>
    <submittedName>
        <fullName evidence="8">Zinc finger, AN1-type</fullName>
    </submittedName>
</protein>
<keyword evidence="9" id="KW-1185">Reference proteome</keyword>
<evidence type="ECO:0000313" key="8">
    <source>
        <dbReference type="EMBL" id="KAK6913163.1"/>
    </source>
</evidence>
<evidence type="ECO:0000256" key="3">
    <source>
        <dbReference type="ARBA" id="ARBA00022771"/>
    </source>
</evidence>
<accession>A0AAN8UA32</accession>
<dbReference type="GO" id="GO:0005737">
    <property type="term" value="C:cytoplasm"/>
    <property type="evidence" value="ECO:0007669"/>
    <property type="project" value="TreeGrafter"/>
</dbReference>
<dbReference type="PANTHER" id="PTHR14677">
    <property type="entry name" value="ARSENITE INDUCUBLE RNA ASSOCIATED PROTEIN AIP-1-RELATED"/>
    <property type="match status" value="1"/>
</dbReference>
<name>A0AAN8UA32_9MAGN</name>
<evidence type="ECO:0000256" key="2">
    <source>
        <dbReference type="ARBA" id="ARBA00022723"/>
    </source>
</evidence>
<evidence type="ECO:0000256" key="4">
    <source>
        <dbReference type="ARBA" id="ARBA00022833"/>
    </source>
</evidence>
<evidence type="ECO:0000256" key="6">
    <source>
        <dbReference type="SAM" id="MobiDB-lite"/>
    </source>
</evidence>
<feature type="domain" description="AN1-type" evidence="7">
    <location>
        <begin position="96"/>
        <end position="146"/>
    </location>
</feature>
<dbReference type="AlphaFoldDB" id="A0AAN8UA32"/>
<dbReference type="InterPro" id="IPR000058">
    <property type="entry name" value="Znf_AN1"/>
</dbReference>